<dbReference type="EMBL" id="AJWK01031239">
    <property type="status" value="NOT_ANNOTATED_CDS"/>
    <property type="molecule type" value="Genomic_DNA"/>
</dbReference>
<feature type="chain" id="PRO_5008406193" description="Secreted protein" evidence="1">
    <location>
        <begin position="35"/>
        <end position="94"/>
    </location>
</feature>
<name>A0A1B0CVT9_LUTLO</name>
<protein>
    <recommendedName>
        <fullName evidence="4">Secreted protein</fullName>
    </recommendedName>
</protein>
<evidence type="ECO:0008006" key="4">
    <source>
        <dbReference type="Google" id="ProtNLM"/>
    </source>
</evidence>
<dbReference type="VEuPathDB" id="VectorBase:LLOJ009124"/>
<keyword evidence="1" id="KW-0732">Signal</keyword>
<proteinExistence type="predicted"/>
<feature type="signal peptide" evidence="1">
    <location>
        <begin position="1"/>
        <end position="34"/>
    </location>
</feature>
<evidence type="ECO:0000256" key="1">
    <source>
        <dbReference type="SAM" id="SignalP"/>
    </source>
</evidence>
<dbReference type="EnsemblMetazoa" id="LLOJ009124-RA">
    <property type="protein sequence ID" value="LLOJ009124-PA"/>
    <property type="gene ID" value="LLOJ009124"/>
</dbReference>
<evidence type="ECO:0000313" key="3">
    <source>
        <dbReference type="Proteomes" id="UP000092461"/>
    </source>
</evidence>
<evidence type="ECO:0000313" key="2">
    <source>
        <dbReference type="EnsemblMetazoa" id="LLOJ009124-PA"/>
    </source>
</evidence>
<reference evidence="2" key="1">
    <citation type="submission" date="2020-05" db="UniProtKB">
        <authorList>
            <consortium name="EnsemblMetazoa"/>
        </authorList>
    </citation>
    <scope>IDENTIFICATION</scope>
    <source>
        <strain evidence="2">Jacobina</strain>
    </source>
</reference>
<keyword evidence="3" id="KW-1185">Reference proteome</keyword>
<organism evidence="2 3">
    <name type="scientific">Lutzomyia longipalpis</name>
    <name type="common">Sand fly</name>
    <dbReference type="NCBI Taxonomy" id="7200"/>
    <lineage>
        <taxon>Eukaryota</taxon>
        <taxon>Metazoa</taxon>
        <taxon>Ecdysozoa</taxon>
        <taxon>Arthropoda</taxon>
        <taxon>Hexapoda</taxon>
        <taxon>Insecta</taxon>
        <taxon>Pterygota</taxon>
        <taxon>Neoptera</taxon>
        <taxon>Endopterygota</taxon>
        <taxon>Diptera</taxon>
        <taxon>Nematocera</taxon>
        <taxon>Psychodoidea</taxon>
        <taxon>Psychodidae</taxon>
        <taxon>Lutzomyia</taxon>
        <taxon>Lutzomyia</taxon>
    </lineage>
</organism>
<sequence>MNNMVPVVFPWRRRRPVWLLLLATFAILVTPTSGNEEATRHEWLFDLFEFVCRGGFVLWGFDVRFGEDRIKRPCVHDVKAISHLPLVFIFVFER</sequence>
<dbReference type="Proteomes" id="UP000092461">
    <property type="component" value="Unassembled WGS sequence"/>
</dbReference>
<dbReference type="AlphaFoldDB" id="A0A1B0CVT9"/>
<accession>A0A1B0CVT9</accession>